<gene>
    <name evidence="2" type="ORF">VP01_1663g5</name>
</gene>
<feature type="region of interest" description="Disordered" evidence="1">
    <location>
        <begin position="1"/>
        <end position="23"/>
    </location>
</feature>
<organism evidence="2 3">
    <name type="scientific">Puccinia sorghi</name>
    <dbReference type="NCBI Taxonomy" id="27349"/>
    <lineage>
        <taxon>Eukaryota</taxon>
        <taxon>Fungi</taxon>
        <taxon>Dikarya</taxon>
        <taxon>Basidiomycota</taxon>
        <taxon>Pucciniomycotina</taxon>
        <taxon>Pucciniomycetes</taxon>
        <taxon>Pucciniales</taxon>
        <taxon>Pucciniaceae</taxon>
        <taxon>Puccinia</taxon>
    </lineage>
</organism>
<keyword evidence="3" id="KW-1185">Reference proteome</keyword>
<dbReference type="Proteomes" id="UP000037035">
    <property type="component" value="Unassembled WGS sequence"/>
</dbReference>
<comment type="caution">
    <text evidence="2">The sequence shown here is derived from an EMBL/GenBank/DDBJ whole genome shotgun (WGS) entry which is preliminary data.</text>
</comment>
<proteinExistence type="predicted"/>
<protein>
    <submittedName>
        <fullName evidence="2">Uncharacterized protein</fullName>
    </submittedName>
</protein>
<accession>A0A0L6VI30</accession>
<feature type="compositionally biased region" description="Basic and acidic residues" evidence="1">
    <location>
        <begin position="8"/>
        <end position="23"/>
    </location>
</feature>
<reference evidence="2 3" key="1">
    <citation type="submission" date="2015-08" db="EMBL/GenBank/DDBJ databases">
        <title>Next Generation Sequencing and Analysis of the Genome of Puccinia sorghi L Schw, the Causal Agent of Maize Common Rust.</title>
        <authorList>
            <person name="Rochi L."/>
            <person name="Burguener G."/>
            <person name="Darino M."/>
            <person name="Turjanski A."/>
            <person name="Kreff E."/>
            <person name="Dieguez M.J."/>
            <person name="Sacco F."/>
        </authorList>
    </citation>
    <scope>NUCLEOTIDE SEQUENCE [LARGE SCALE GENOMIC DNA]</scope>
    <source>
        <strain evidence="2 3">RO10H11247</strain>
    </source>
</reference>
<sequence>MAASKVAAKRDKAESKAAQELSKKSEAKEAHFIWTEDALIELLHFYRQVKDEHTELEKHPGFMVQIFFNRSITRFFHSSKTFQMCASCDNIMPSWHYGGWALKPAMTRTFAN</sequence>
<dbReference type="VEuPathDB" id="FungiDB:VP01_1663g5"/>
<evidence type="ECO:0000313" key="3">
    <source>
        <dbReference type="Proteomes" id="UP000037035"/>
    </source>
</evidence>
<dbReference type="EMBL" id="LAVV01006463">
    <property type="protein sequence ID" value="KNZ59780.1"/>
    <property type="molecule type" value="Genomic_DNA"/>
</dbReference>
<name>A0A0L6VI30_9BASI</name>
<evidence type="ECO:0000256" key="1">
    <source>
        <dbReference type="SAM" id="MobiDB-lite"/>
    </source>
</evidence>
<dbReference type="AlphaFoldDB" id="A0A0L6VI30"/>
<evidence type="ECO:0000313" key="2">
    <source>
        <dbReference type="EMBL" id="KNZ59780.1"/>
    </source>
</evidence>